<keyword evidence="1" id="KW-0812">Transmembrane</keyword>
<dbReference type="Proteomes" id="UP000783686">
    <property type="component" value="Unassembled WGS sequence"/>
</dbReference>
<dbReference type="GO" id="GO:0016020">
    <property type="term" value="C:membrane"/>
    <property type="evidence" value="ECO:0007669"/>
    <property type="project" value="InterPro"/>
</dbReference>
<feature type="transmembrane region" description="Helical" evidence="1">
    <location>
        <begin position="5"/>
        <end position="25"/>
    </location>
</feature>
<feature type="transmembrane region" description="Helical" evidence="1">
    <location>
        <begin position="153"/>
        <end position="171"/>
    </location>
</feature>
<sequence>MEGNLLKSVLVILVISIAWTTVAQFGKQSFVLPPEEFFAPFFIIYLMHLSGALVYPIYLFLRMCLCDRNIVKHLKEATDIYKVEKTDVFFSSKIIKNVVYMALPMMMLTFILQYAYAQSLRYITAAVAASVMSTNAALVCILGWVFLKEKVSVVKTLGVIFAVLGVIVMSTNESTEATDDNMGILGVFLVVLSAVAAAVYNVTFKLIYGHPSVNQVAFYTFVIATLNFIINSIPLYLLITFDYDHIVWEKVPWLPIAAYVVSSVVFQFLVNIGISLLNPLVVSIGVLCALPMISAFDIVVRNEPTCWNFYIGVVLFMMAFVFSVFPLDLLFKKKETPNQPEAVALNQDIKE</sequence>
<feature type="transmembrane region" description="Helical" evidence="1">
    <location>
        <begin position="37"/>
        <end position="61"/>
    </location>
</feature>
<dbReference type="SUPFAM" id="SSF103481">
    <property type="entry name" value="Multidrug resistance efflux transporter EmrE"/>
    <property type="match status" value="1"/>
</dbReference>
<feature type="transmembrane region" description="Helical" evidence="1">
    <location>
        <begin position="122"/>
        <end position="146"/>
    </location>
</feature>
<protein>
    <recommendedName>
        <fullName evidence="2">EamA domain-containing protein</fullName>
    </recommendedName>
</protein>
<name>A0A811KZ64_9BILA</name>
<keyword evidence="4" id="KW-1185">Reference proteome</keyword>
<feature type="transmembrane region" description="Helical" evidence="1">
    <location>
        <begin position="251"/>
        <end position="270"/>
    </location>
</feature>
<feature type="transmembrane region" description="Helical" evidence="1">
    <location>
        <begin position="308"/>
        <end position="331"/>
    </location>
</feature>
<comment type="caution">
    <text evidence="3">The sequence shown here is derived from an EMBL/GenBank/DDBJ whole genome shotgun (WGS) entry which is preliminary data.</text>
</comment>
<evidence type="ECO:0000313" key="4">
    <source>
        <dbReference type="Proteomes" id="UP000614601"/>
    </source>
</evidence>
<evidence type="ECO:0000259" key="2">
    <source>
        <dbReference type="Pfam" id="PF00892"/>
    </source>
</evidence>
<accession>A0A811KZ64</accession>
<proteinExistence type="predicted"/>
<keyword evidence="1" id="KW-1133">Transmembrane helix</keyword>
<feature type="transmembrane region" description="Helical" evidence="1">
    <location>
        <begin position="277"/>
        <end position="296"/>
    </location>
</feature>
<feature type="transmembrane region" description="Helical" evidence="1">
    <location>
        <begin position="183"/>
        <end position="204"/>
    </location>
</feature>
<dbReference type="AlphaFoldDB" id="A0A811KZ64"/>
<dbReference type="InterPro" id="IPR000620">
    <property type="entry name" value="EamA_dom"/>
</dbReference>
<gene>
    <name evidence="3" type="ORF">BOKJ2_LOCUS8813</name>
</gene>
<evidence type="ECO:0000313" key="3">
    <source>
        <dbReference type="EMBL" id="CAD5220176.1"/>
    </source>
</evidence>
<feature type="transmembrane region" description="Helical" evidence="1">
    <location>
        <begin position="216"/>
        <end position="239"/>
    </location>
</feature>
<dbReference type="EMBL" id="CAJFCW020000004">
    <property type="protein sequence ID" value="CAG9113306.1"/>
    <property type="molecule type" value="Genomic_DNA"/>
</dbReference>
<dbReference type="Gene3D" id="1.10.3730.20">
    <property type="match status" value="1"/>
</dbReference>
<dbReference type="InterPro" id="IPR037185">
    <property type="entry name" value="EmrE-like"/>
</dbReference>
<dbReference type="InterPro" id="IPR026505">
    <property type="entry name" value="Solute_c_fam_35_mem_F3/F4"/>
</dbReference>
<reference evidence="3" key="1">
    <citation type="submission" date="2020-09" db="EMBL/GenBank/DDBJ databases">
        <authorList>
            <person name="Kikuchi T."/>
        </authorList>
    </citation>
    <scope>NUCLEOTIDE SEQUENCE</scope>
    <source>
        <strain evidence="3">SH1</strain>
    </source>
</reference>
<organism evidence="3 4">
    <name type="scientific">Bursaphelenchus okinawaensis</name>
    <dbReference type="NCBI Taxonomy" id="465554"/>
    <lineage>
        <taxon>Eukaryota</taxon>
        <taxon>Metazoa</taxon>
        <taxon>Ecdysozoa</taxon>
        <taxon>Nematoda</taxon>
        <taxon>Chromadorea</taxon>
        <taxon>Rhabditida</taxon>
        <taxon>Tylenchina</taxon>
        <taxon>Tylenchomorpha</taxon>
        <taxon>Aphelenchoidea</taxon>
        <taxon>Aphelenchoididae</taxon>
        <taxon>Bursaphelenchus</taxon>
    </lineage>
</organism>
<keyword evidence="1" id="KW-0472">Membrane</keyword>
<dbReference type="PANTHER" id="PTHR19346:SF4">
    <property type="entry name" value="SUGAR PHOSPHATE TRANSPORTER DOMAIN-CONTAINING PROTEIN"/>
    <property type="match status" value="1"/>
</dbReference>
<dbReference type="Pfam" id="PF00892">
    <property type="entry name" value="EamA"/>
    <property type="match status" value="1"/>
</dbReference>
<dbReference type="OrthoDB" id="10062838at2759"/>
<feature type="transmembrane region" description="Helical" evidence="1">
    <location>
        <begin position="98"/>
        <end position="116"/>
    </location>
</feature>
<feature type="domain" description="EamA" evidence="2">
    <location>
        <begin position="95"/>
        <end position="170"/>
    </location>
</feature>
<dbReference type="Proteomes" id="UP000614601">
    <property type="component" value="Unassembled WGS sequence"/>
</dbReference>
<evidence type="ECO:0000256" key="1">
    <source>
        <dbReference type="SAM" id="Phobius"/>
    </source>
</evidence>
<dbReference type="EMBL" id="CAJFDH010000004">
    <property type="protein sequence ID" value="CAD5220176.1"/>
    <property type="molecule type" value="Genomic_DNA"/>
</dbReference>
<dbReference type="PANTHER" id="PTHR19346">
    <property type="entry name" value="SUGAR PHOSPHATE TRANSPORTER DOMAIN-CONTAINING PROTEIN"/>
    <property type="match status" value="1"/>
</dbReference>